<keyword evidence="3" id="KW-1185">Reference proteome</keyword>
<keyword evidence="1" id="KW-0472">Membrane</keyword>
<dbReference type="AlphaFoldDB" id="A0AAV9KBG9"/>
<gene>
    <name evidence="2" type="ORF">R3W88_005036</name>
</gene>
<organism evidence="2 3">
    <name type="scientific">Solanum pinnatisectum</name>
    <name type="common">tansyleaf nightshade</name>
    <dbReference type="NCBI Taxonomy" id="50273"/>
    <lineage>
        <taxon>Eukaryota</taxon>
        <taxon>Viridiplantae</taxon>
        <taxon>Streptophyta</taxon>
        <taxon>Embryophyta</taxon>
        <taxon>Tracheophyta</taxon>
        <taxon>Spermatophyta</taxon>
        <taxon>Magnoliopsida</taxon>
        <taxon>eudicotyledons</taxon>
        <taxon>Gunneridae</taxon>
        <taxon>Pentapetalae</taxon>
        <taxon>asterids</taxon>
        <taxon>lamiids</taxon>
        <taxon>Solanales</taxon>
        <taxon>Solanaceae</taxon>
        <taxon>Solanoideae</taxon>
        <taxon>Solaneae</taxon>
        <taxon>Solanum</taxon>
    </lineage>
</organism>
<dbReference type="EMBL" id="JAWPEI010000011">
    <property type="protein sequence ID" value="KAK4710523.1"/>
    <property type="molecule type" value="Genomic_DNA"/>
</dbReference>
<reference evidence="2 3" key="1">
    <citation type="submission" date="2023-10" db="EMBL/GenBank/DDBJ databases">
        <title>Genome-Wide Identification Analysis in wild type Solanum Pinnatisectum Reveals Some Genes Defensing Phytophthora Infestans.</title>
        <authorList>
            <person name="Sun C."/>
        </authorList>
    </citation>
    <scope>NUCLEOTIDE SEQUENCE [LARGE SCALE GENOMIC DNA]</scope>
    <source>
        <strain evidence="2">LQN</strain>
        <tissue evidence="2">Leaf</tissue>
    </source>
</reference>
<protein>
    <submittedName>
        <fullName evidence="2">Uncharacterized protein</fullName>
    </submittedName>
</protein>
<keyword evidence="1" id="KW-0812">Transmembrane</keyword>
<keyword evidence="1" id="KW-1133">Transmembrane helix</keyword>
<feature type="transmembrane region" description="Helical" evidence="1">
    <location>
        <begin position="56"/>
        <end position="81"/>
    </location>
</feature>
<evidence type="ECO:0000256" key="1">
    <source>
        <dbReference type="SAM" id="Phobius"/>
    </source>
</evidence>
<evidence type="ECO:0000313" key="3">
    <source>
        <dbReference type="Proteomes" id="UP001311915"/>
    </source>
</evidence>
<proteinExistence type="predicted"/>
<accession>A0AAV9KBG9</accession>
<sequence>MVDEIDEQLKKAIHANVEKGISAKSELGSSSSDQKMMKKCGYKFQVIKKLDFRRNWAFLLLTITVFCYVNLANWMILVFLFKITIVP</sequence>
<evidence type="ECO:0000313" key="2">
    <source>
        <dbReference type="EMBL" id="KAK4710523.1"/>
    </source>
</evidence>
<comment type="caution">
    <text evidence="2">The sequence shown here is derived from an EMBL/GenBank/DDBJ whole genome shotgun (WGS) entry which is preliminary data.</text>
</comment>
<name>A0AAV9KBG9_9SOLN</name>
<dbReference type="Proteomes" id="UP001311915">
    <property type="component" value="Unassembled WGS sequence"/>
</dbReference>